<evidence type="ECO:0000256" key="1">
    <source>
        <dbReference type="ARBA" id="ARBA00001974"/>
    </source>
</evidence>
<evidence type="ECO:0000256" key="3">
    <source>
        <dbReference type="ARBA" id="ARBA00022630"/>
    </source>
</evidence>
<dbReference type="Gene3D" id="1.10.540.10">
    <property type="entry name" value="Acyl-CoA dehydrogenase/oxidase, N-terminal domain"/>
    <property type="match status" value="1"/>
</dbReference>
<feature type="domain" description="Acyl-CoA dehydrogenase/oxidase N-terminal" evidence="7">
    <location>
        <begin position="6"/>
        <end position="116"/>
    </location>
</feature>
<comment type="similarity">
    <text evidence="2">Belongs to the acyl-CoA dehydrogenase family.</text>
</comment>
<dbReference type="InterPro" id="IPR013786">
    <property type="entry name" value="AcylCoA_DH/ox_N"/>
</dbReference>
<dbReference type="Pfam" id="PF02771">
    <property type="entry name" value="Acyl-CoA_dh_N"/>
    <property type="match status" value="1"/>
</dbReference>
<gene>
    <name evidence="8" type="ORF">BK648_24540</name>
</gene>
<dbReference type="PANTHER" id="PTHR43884:SF20">
    <property type="entry name" value="ACYL-COA DEHYDROGENASE FADE28"/>
    <property type="match status" value="1"/>
</dbReference>
<dbReference type="InterPro" id="IPR036250">
    <property type="entry name" value="AcylCo_DH-like_C"/>
</dbReference>
<evidence type="ECO:0008006" key="10">
    <source>
        <dbReference type="Google" id="ProtNLM"/>
    </source>
</evidence>
<evidence type="ECO:0000259" key="7">
    <source>
        <dbReference type="Pfam" id="PF02771"/>
    </source>
</evidence>
<accession>A0A423ERK0</accession>
<sequence>MNFDFSEEQEEIRRQARRFLAERREQLRDVLDGEASYDVSAWQAVVDMGWPAAAIAEEQGGLGLGYLELCVLAEEFGGALVPVPFVSSVLQATEAIKLADDTAQANEWLPRLANGELIGTLAFSEGQAGRSWSDRPQAIVEQGRLSGCKTPVADGLAANLAVVSAVAAEDGDSFGWWLVSLEQPGVSRSADDAVDRVRKHATLQFDRAEAIRLGKPGSGADMARQLMNVTAVLTAFEQLGGAEAALAMAIDYSKTRQAFGRTIGGYQALKHKMADIYVKNQLARSHAYFGAWALAHQAPQLPLAAAGARLAAIDAFNFAAEENVEVHGGIGFTWESDCQLLYRRARLLAVSLGGRQRWARQLVAQLAQQPDVLSH</sequence>
<protein>
    <recommendedName>
        <fullName evidence="10">Acyl-CoA dehydrogenase</fullName>
    </recommendedName>
</protein>
<evidence type="ECO:0000256" key="5">
    <source>
        <dbReference type="ARBA" id="ARBA00023002"/>
    </source>
</evidence>
<comment type="caution">
    <text evidence="8">The sequence shown here is derived from an EMBL/GenBank/DDBJ whole genome shotgun (WGS) entry which is preliminary data.</text>
</comment>
<dbReference type="RefSeq" id="WP_123718316.1">
    <property type="nucleotide sequence ID" value="NZ_MOAY01000081.1"/>
</dbReference>
<evidence type="ECO:0000313" key="8">
    <source>
        <dbReference type="EMBL" id="ROM33932.1"/>
    </source>
</evidence>
<keyword evidence="4" id="KW-0274">FAD</keyword>
<dbReference type="PANTHER" id="PTHR43884">
    <property type="entry name" value="ACYL-COA DEHYDROGENASE"/>
    <property type="match status" value="1"/>
</dbReference>
<evidence type="ECO:0000259" key="6">
    <source>
        <dbReference type="Pfam" id="PF00441"/>
    </source>
</evidence>
<dbReference type="SUPFAM" id="SSF56645">
    <property type="entry name" value="Acyl-CoA dehydrogenase NM domain-like"/>
    <property type="match status" value="1"/>
</dbReference>
<dbReference type="GO" id="GO:0050660">
    <property type="term" value="F:flavin adenine dinucleotide binding"/>
    <property type="evidence" value="ECO:0007669"/>
    <property type="project" value="InterPro"/>
</dbReference>
<evidence type="ECO:0000256" key="4">
    <source>
        <dbReference type="ARBA" id="ARBA00022827"/>
    </source>
</evidence>
<proteinExistence type="inferred from homology"/>
<dbReference type="CDD" id="cd00567">
    <property type="entry name" value="ACAD"/>
    <property type="match status" value="1"/>
</dbReference>
<comment type="cofactor">
    <cofactor evidence="1">
        <name>FAD</name>
        <dbReference type="ChEBI" id="CHEBI:57692"/>
    </cofactor>
</comment>
<dbReference type="Gene3D" id="1.20.140.10">
    <property type="entry name" value="Butyryl-CoA Dehydrogenase, subunit A, domain 3"/>
    <property type="match status" value="1"/>
</dbReference>
<dbReference type="Pfam" id="PF00441">
    <property type="entry name" value="Acyl-CoA_dh_1"/>
    <property type="match status" value="1"/>
</dbReference>
<dbReference type="InterPro" id="IPR009075">
    <property type="entry name" value="AcylCo_DH/oxidase_C"/>
</dbReference>
<dbReference type="EMBL" id="MOAY01000081">
    <property type="protein sequence ID" value="ROM33932.1"/>
    <property type="molecule type" value="Genomic_DNA"/>
</dbReference>
<feature type="domain" description="Acyl-CoA dehydrogenase/oxidase C-terminal" evidence="6">
    <location>
        <begin position="217"/>
        <end position="356"/>
    </location>
</feature>
<dbReference type="Proteomes" id="UP000284656">
    <property type="component" value="Unassembled WGS sequence"/>
</dbReference>
<dbReference type="AlphaFoldDB" id="A0A423ERK0"/>
<keyword evidence="3" id="KW-0285">Flavoprotein</keyword>
<dbReference type="InterPro" id="IPR009100">
    <property type="entry name" value="AcylCoA_DH/oxidase_NM_dom_sf"/>
</dbReference>
<keyword evidence="5" id="KW-0560">Oxidoreductase</keyword>
<organism evidence="8 9">
    <name type="scientific">Pseudomonas poae</name>
    <dbReference type="NCBI Taxonomy" id="200451"/>
    <lineage>
        <taxon>Bacteria</taxon>
        <taxon>Pseudomonadati</taxon>
        <taxon>Pseudomonadota</taxon>
        <taxon>Gammaproteobacteria</taxon>
        <taxon>Pseudomonadales</taxon>
        <taxon>Pseudomonadaceae</taxon>
        <taxon>Pseudomonas</taxon>
    </lineage>
</organism>
<dbReference type="GO" id="GO:0003995">
    <property type="term" value="F:acyl-CoA dehydrogenase activity"/>
    <property type="evidence" value="ECO:0007669"/>
    <property type="project" value="TreeGrafter"/>
</dbReference>
<evidence type="ECO:0000256" key="2">
    <source>
        <dbReference type="ARBA" id="ARBA00009347"/>
    </source>
</evidence>
<dbReference type="SUPFAM" id="SSF47203">
    <property type="entry name" value="Acyl-CoA dehydrogenase C-terminal domain-like"/>
    <property type="match status" value="1"/>
</dbReference>
<name>A0A423ERK0_9PSED</name>
<dbReference type="InterPro" id="IPR037069">
    <property type="entry name" value="AcylCoA_DH/ox_N_sf"/>
</dbReference>
<reference evidence="8 9" key="1">
    <citation type="submission" date="2016-10" db="EMBL/GenBank/DDBJ databases">
        <title>Comparative genome analysis of multiple Pseudomonas spp. focuses on biocontrol and plant growth promoting traits.</title>
        <authorList>
            <person name="Tao X.-Y."/>
            <person name="Taylor C.G."/>
        </authorList>
    </citation>
    <scope>NUCLEOTIDE SEQUENCE [LARGE SCALE GENOMIC DNA]</scope>
    <source>
        <strain evidence="8 9">29G9</strain>
    </source>
</reference>
<evidence type="ECO:0000313" key="9">
    <source>
        <dbReference type="Proteomes" id="UP000284656"/>
    </source>
</evidence>